<reference evidence="12 13" key="1">
    <citation type="submission" date="2016-10" db="EMBL/GenBank/DDBJ databases">
        <authorList>
            <person name="de Groot N.N."/>
        </authorList>
    </citation>
    <scope>NUCLEOTIDE SEQUENCE [LARGE SCALE GENOMIC DNA]</scope>
    <source>
        <strain evidence="12 13">DSM 13760</strain>
    </source>
</reference>
<evidence type="ECO:0000256" key="3">
    <source>
        <dbReference type="ARBA" id="ARBA00022512"/>
    </source>
</evidence>
<protein>
    <submittedName>
        <fullName evidence="12">LPXTG-motif cell wall anchor domain-containing protein/Listeria/Bacterioides repeat-containing protein</fullName>
    </submittedName>
</protein>
<comment type="subcellular location">
    <subcellularLocation>
        <location evidence="1">Cell envelope</location>
    </subcellularLocation>
    <subcellularLocation>
        <location evidence="2">Secreted</location>
    </subcellularLocation>
</comment>
<evidence type="ECO:0000259" key="11">
    <source>
        <dbReference type="Pfam" id="PF20595"/>
    </source>
</evidence>
<dbReference type="GO" id="GO:0005576">
    <property type="term" value="C:extracellular region"/>
    <property type="evidence" value="ECO:0007669"/>
    <property type="project" value="UniProtKB-SubCell"/>
</dbReference>
<evidence type="ECO:0000256" key="6">
    <source>
        <dbReference type="ARBA" id="ARBA00023088"/>
    </source>
</evidence>
<keyword evidence="4" id="KW-0964">Secreted</keyword>
<evidence type="ECO:0000256" key="2">
    <source>
        <dbReference type="ARBA" id="ARBA00004613"/>
    </source>
</evidence>
<evidence type="ECO:0000259" key="10">
    <source>
        <dbReference type="Pfam" id="PF17210"/>
    </source>
</evidence>
<feature type="domain" description="SD-repeat containing protein B" evidence="10">
    <location>
        <begin position="1023"/>
        <end position="1128"/>
    </location>
</feature>
<keyword evidence="13" id="KW-1185">Reference proteome</keyword>
<sequence length="1873" mass="205431">MKKNIFGKLLMITAIVSMVCTQTGILTYANENEEQIEGEVVDILPESEMKEEKPKEEKLTEEEVNHVEEDSVDQQEEPTDNRELPILEQPKISESLPLTKDEEQPIINNSVVPYAAGFASFDGTDLFGQTNLKFNFVSLSGVPRILKVDTKFSSSGTVTNRKVRIKIGEGLAITSAPGLVNKGSVTDWTFDSSTLPTQLQGVLINGRYQVDAPIYGKSINSGVLEYEIAQGTTSVQFEIPIKLDLGFSLFEKSRDFNQAIEVQSTYEEAGQEHIADKESLEKLTIDGNKTTVSAYIESKEVTAMNGDSLTFAYKMLARGSGFEVSRQLVKEAKYTIKIPKGLTFEKIKLPSGTNLKLEQLAYTIDKTTDPNNTLVILTLKEFSIGLNMRFDVEVTVNEEANPDTTLTISGTGTSQPYGVDTAYPGGFSSQMIRIVGDFENKLTVSGQDINFSKLNSNEVTDYAFLGNFVLANQQPREVTNQSLRLTFDDSHIGVKSVHIPTAIGGKAENIRIKTTKGNIKTIASRNGVPAGEGNAARAYISLATLDVTDPDEFISELTYDIPSLPSGYKTSNGWFLGYTHLAYYGRILKEPENHVFSAKVSIVDKADGDFDSENAVKAISHTTIKDGGRFGYQTSHNFSKSSHFAGSEIDLSATFYHSGYVETGTNSSYLVKGFEVYLREGDYLQISKNDIVVKWGKKEYRASDGSLLISESKDNQGNKVYKLLLPDVLLGYGAAEGANQPNIQINYKAKIKTNAPTISIPTGELVLFQPINKDILSTAYGRAYNTDKNKFNVDGSGDTNKLIGVLNTNTALSIKAQQDFTVTSAANINDGPWVSYDYETDKEILDLNPSGNTKYQLTVANNSGNTIKGYTALIPIPKDGEKTNLTPKTVDEFDPSEHLQKEAFSWTASILSPVSATGLLSYKITYATTYETDKDSPKFKAWNEIATKEDIRMVKIETPDNIADGQTDNISFPLALTDEDADKNAGNINIYSARIYRELPGTTGYKPSEPIAIRLQTGAVKGLVFDDKNRNGIQDAGELGRNGVTVLAYKAGTKELITTTTTAQINGIAGSYEFIGLDKKQKVDIVFVNPTNDDSIHFAPVTTNGSTPTANKDHTQATTTNLEPSSTNFDKINAGFITPIKITLNPGIGSTANPIISKYPNDTIKEEPEAVLTGHSLKGWYTAATNGNKVSFPYTAGTADTTLYAQYEVNQYQVTYDVEGSTQETAKVDFDSVLTEPTIPTKTGYTFDGWYDAAKDGNKWDFTTGKMPAKEMKLYARFKINQYQINYYVDSQLISTTPVTYDQLTNEPAEPTKVGYTFTGWYTAETAGIKWDFTKNKMPANEVNLYARYTVNQYTVTFDNQGTLTDIQSKFGELITEPTAPTKAGYRFDGWVVSPTQTKWNFTTDQQPAKDMTLVATFKAENQTITFDVNSGDMSTQPADIVQVTDSNVNLDQVAKPTKAGYTFVGWFNEAKQVSGTIKMPAGGLELKAKWTADDQVIHFNTNGGGGVASLTAKTDSEIDLDEITTTRPGYTFKGWKHQDTAISGKIKMPAGGFILDAQWQAEEQEIHFDVNGGDMDSQPETIKALTDSDVDMTTVTNPTRAGYSFTGWTIETIAVGESFKVPAGGAMLIAQWTADDQTITFDIDGGESTSQPTDIIAPTDSTVDLNSVTAPTRPGFQFMGWSDGTIILSGEIPMPAGGLTLKAVWKDLIAEEIWKIQADDLRFTTKEVDQLKQDQTLASEILARSQAKAWNDETGEQLEPIDIDMKALAESSEPGKYQVTISHTPQPSQPQTRNAEPSNESILKTDITVTVVKDEEKDKSATSEKESEKTTSEQAKLPSTGEITHSIWFNLLGGTAIIAAFVFFIRKSKKTE</sequence>
<evidence type="ECO:0000256" key="7">
    <source>
        <dbReference type="SAM" id="MobiDB-lite"/>
    </source>
</evidence>
<dbReference type="Gene3D" id="2.60.40.4270">
    <property type="entry name" value="Listeria-Bacteroides repeat domain"/>
    <property type="match status" value="8"/>
</dbReference>
<keyword evidence="3" id="KW-0134">Cell wall</keyword>
<feature type="domain" description="Putative adhesive" evidence="11">
    <location>
        <begin position="120"/>
        <end position="285"/>
    </location>
</feature>
<dbReference type="InterPro" id="IPR033764">
    <property type="entry name" value="Sdr_B"/>
</dbReference>
<dbReference type="RefSeq" id="WP_092652219.1">
    <property type="nucleotide sequence ID" value="NZ_FOHA01000009.1"/>
</dbReference>
<proteinExistence type="predicted"/>
<dbReference type="Pfam" id="PF00746">
    <property type="entry name" value="Gram_pos_anchor"/>
    <property type="match status" value="1"/>
</dbReference>
<feature type="compositionally biased region" description="Polar residues" evidence="7">
    <location>
        <begin position="1780"/>
        <end position="1803"/>
    </location>
</feature>
<evidence type="ECO:0000256" key="5">
    <source>
        <dbReference type="ARBA" id="ARBA00022729"/>
    </source>
</evidence>
<feature type="region of interest" description="Disordered" evidence="7">
    <location>
        <begin position="1102"/>
        <end position="1121"/>
    </location>
</feature>
<name>A0A1H9STY8_9LACT</name>
<dbReference type="InterPro" id="IPR019931">
    <property type="entry name" value="LPXTG_anchor"/>
</dbReference>
<evidence type="ECO:0000259" key="9">
    <source>
        <dbReference type="Pfam" id="PF00746"/>
    </source>
</evidence>
<evidence type="ECO:0000313" key="12">
    <source>
        <dbReference type="EMBL" id="SER88436.1"/>
    </source>
</evidence>
<organism evidence="12 13">
    <name type="scientific">Isobaculum melis</name>
    <dbReference type="NCBI Taxonomy" id="142588"/>
    <lineage>
        <taxon>Bacteria</taxon>
        <taxon>Bacillati</taxon>
        <taxon>Bacillota</taxon>
        <taxon>Bacilli</taxon>
        <taxon>Lactobacillales</taxon>
        <taxon>Carnobacteriaceae</taxon>
        <taxon>Isobaculum</taxon>
    </lineage>
</organism>
<dbReference type="Pfam" id="PF17210">
    <property type="entry name" value="SdrD_B"/>
    <property type="match status" value="1"/>
</dbReference>
<dbReference type="InterPro" id="IPR013378">
    <property type="entry name" value="InlB-like_B-rpt"/>
</dbReference>
<feature type="region of interest" description="Disordered" evidence="7">
    <location>
        <begin position="44"/>
        <end position="90"/>
    </location>
</feature>
<keyword evidence="6" id="KW-0572">Peptidoglycan-anchor</keyword>
<dbReference type="GO" id="GO:0030313">
    <property type="term" value="C:cell envelope"/>
    <property type="evidence" value="ECO:0007669"/>
    <property type="project" value="UniProtKB-SubCell"/>
</dbReference>
<dbReference type="InterPro" id="IPR046772">
    <property type="entry name" value="pAdhesive_6"/>
</dbReference>
<evidence type="ECO:0000313" key="13">
    <source>
        <dbReference type="Proteomes" id="UP000198948"/>
    </source>
</evidence>
<evidence type="ECO:0000256" key="4">
    <source>
        <dbReference type="ARBA" id="ARBA00022525"/>
    </source>
</evidence>
<keyword evidence="5" id="KW-0732">Signal</keyword>
<dbReference type="Pfam" id="PF20595">
    <property type="entry name" value="pAdhesive_6"/>
    <property type="match status" value="1"/>
</dbReference>
<dbReference type="Gene3D" id="2.60.40.10">
    <property type="entry name" value="Immunoglobulins"/>
    <property type="match status" value="1"/>
</dbReference>
<evidence type="ECO:0000256" key="1">
    <source>
        <dbReference type="ARBA" id="ARBA00004196"/>
    </source>
</evidence>
<feature type="region of interest" description="Disordered" evidence="7">
    <location>
        <begin position="1775"/>
        <end position="1839"/>
    </location>
</feature>
<dbReference type="SUPFAM" id="SSF117074">
    <property type="entry name" value="Hypothetical protein PA1324"/>
    <property type="match status" value="1"/>
</dbReference>
<keyword evidence="8" id="KW-1133">Transmembrane helix</keyword>
<dbReference type="InterPro" id="IPR013783">
    <property type="entry name" value="Ig-like_fold"/>
</dbReference>
<feature type="compositionally biased region" description="Basic and acidic residues" evidence="7">
    <location>
        <begin position="47"/>
        <end position="69"/>
    </location>
</feature>
<dbReference type="InterPro" id="IPR042229">
    <property type="entry name" value="Listeria/Bacterioides_rpt_sf"/>
</dbReference>
<dbReference type="NCBIfam" id="TIGR02543">
    <property type="entry name" value="List_Bact_rpt"/>
    <property type="match status" value="4"/>
</dbReference>
<dbReference type="STRING" id="142588.SAMN04488559_10944"/>
<feature type="compositionally biased region" description="Basic and acidic residues" evidence="7">
    <location>
        <begin position="1813"/>
        <end position="1832"/>
    </location>
</feature>
<keyword evidence="8" id="KW-0472">Membrane</keyword>
<keyword evidence="8" id="KW-0812">Transmembrane</keyword>
<evidence type="ECO:0000256" key="8">
    <source>
        <dbReference type="SAM" id="Phobius"/>
    </source>
</evidence>
<dbReference type="Pfam" id="PF09479">
    <property type="entry name" value="Flg_new"/>
    <property type="match status" value="8"/>
</dbReference>
<gene>
    <name evidence="12" type="ORF">SAMN04488559_10944</name>
</gene>
<dbReference type="OrthoDB" id="2193618at2"/>
<dbReference type="NCBIfam" id="TIGR01167">
    <property type="entry name" value="LPXTG_anchor"/>
    <property type="match status" value="1"/>
</dbReference>
<dbReference type="EMBL" id="FOHA01000009">
    <property type="protein sequence ID" value="SER88436.1"/>
    <property type="molecule type" value="Genomic_DNA"/>
</dbReference>
<feature type="domain" description="Gram-positive cocci surface proteins LPxTG" evidence="9">
    <location>
        <begin position="1831"/>
        <end position="1871"/>
    </location>
</feature>
<accession>A0A1H9STY8</accession>
<feature type="transmembrane region" description="Helical" evidence="8">
    <location>
        <begin position="1848"/>
        <end position="1866"/>
    </location>
</feature>
<dbReference type="Proteomes" id="UP000198948">
    <property type="component" value="Unassembled WGS sequence"/>
</dbReference>